<dbReference type="AlphaFoldDB" id="A0A8X6YKZ0"/>
<dbReference type="OrthoDB" id="6431778at2759"/>
<reference evidence="2" key="1">
    <citation type="submission" date="2020-08" db="EMBL/GenBank/DDBJ databases">
        <title>Multicomponent nature underlies the extraordinary mechanical properties of spider dragline silk.</title>
        <authorList>
            <person name="Kono N."/>
            <person name="Nakamura H."/>
            <person name="Mori M."/>
            <person name="Yoshida Y."/>
            <person name="Ohtoshi R."/>
            <person name="Malay A.D."/>
            <person name="Moran D.A.P."/>
            <person name="Tomita M."/>
            <person name="Numata K."/>
            <person name="Arakawa K."/>
        </authorList>
    </citation>
    <scope>NUCLEOTIDE SEQUENCE</scope>
</reference>
<evidence type="ECO:0000313" key="3">
    <source>
        <dbReference type="Proteomes" id="UP000886998"/>
    </source>
</evidence>
<protein>
    <submittedName>
        <fullName evidence="2">Uncharacterized protein</fullName>
    </submittedName>
</protein>
<gene>
    <name evidence="2" type="ORF">TNIN_169811</name>
</gene>
<organism evidence="2 3">
    <name type="scientific">Trichonephila inaurata madagascariensis</name>
    <dbReference type="NCBI Taxonomy" id="2747483"/>
    <lineage>
        <taxon>Eukaryota</taxon>
        <taxon>Metazoa</taxon>
        <taxon>Ecdysozoa</taxon>
        <taxon>Arthropoda</taxon>
        <taxon>Chelicerata</taxon>
        <taxon>Arachnida</taxon>
        <taxon>Araneae</taxon>
        <taxon>Araneomorphae</taxon>
        <taxon>Entelegynae</taxon>
        <taxon>Araneoidea</taxon>
        <taxon>Nephilidae</taxon>
        <taxon>Trichonephila</taxon>
        <taxon>Trichonephila inaurata</taxon>
    </lineage>
</organism>
<feature type="region of interest" description="Disordered" evidence="1">
    <location>
        <begin position="1"/>
        <end position="26"/>
    </location>
</feature>
<evidence type="ECO:0000256" key="1">
    <source>
        <dbReference type="SAM" id="MobiDB-lite"/>
    </source>
</evidence>
<keyword evidence="3" id="KW-1185">Reference proteome</keyword>
<evidence type="ECO:0000313" key="2">
    <source>
        <dbReference type="EMBL" id="GFY73887.1"/>
    </source>
</evidence>
<dbReference type="Proteomes" id="UP000886998">
    <property type="component" value="Unassembled WGS sequence"/>
</dbReference>
<feature type="compositionally biased region" description="Polar residues" evidence="1">
    <location>
        <begin position="1"/>
        <end position="12"/>
    </location>
</feature>
<comment type="caution">
    <text evidence="2">The sequence shown here is derived from an EMBL/GenBank/DDBJ whole genome shotgun (WGS) entry which is preliminary data.</text>
</comment>
<name>A0A8X6YKZ0_9ARAC</name>
<sequence length="104" mass="11856">MTSDALCSSFPTPSNPPGVRSRSREGSLAQTVEIVELAAGDFNLEEQERPDNPYTTDEDQIKIVFENDVKDIKMHHIHGSFVKLSYIKLFDVWVPHVRDLKEEI</sequence>
<dbReference type="EMBL" id="BMAV01020432">
    <property type="protein sequence ID" value="GFY73887.1"/>
    <property type="molecule type" value="Genomic_DNA"/>
</dbReference>
<accession>A0A8X6YKZ0</accession>
<proteinExistence type="predicted"/>